<feature type="compositionally biased region" description="Polar residues" evidence="1">
    <location>
        <begin position="1"/>
        <end position="15"/>
    </location>
</feature>
<evidence type="ECO:0000256" key="1">
    <source>
        <dbReference type="SAM" id="MobiDB-lite"/>
    </source>
</evidence>
<organism evidence="4">
    <name type="scientific">Gongylonema pulchrum</name>
    <dbReference type="NCBI Taxonomy" id="637853"/>
    <lineage>
        <taxon>Eukaryota</taxon>
        <taxon>Metazoa</taxon>
        <taxon>Ecdysozoa</taxon>
        <taxon>Nematoda</taxon>
        <taxon>Chromadorea</taxon>
        <taxon>Rhabditida</taxon>
        <taxon>Spirurina</taxon>
        <taxon>Spiruromorpha</taxon>
        <taxon>Spiruroidea</taxon>
        <taxon>Gongylonematidae</taxon>
        <taxon>Gongylonema</taxon>
    </lineage>
</organism>
<protein>
    <submittedName>
        <fullName evidence="2 4">Uncharacterized protein</fullName>
    </submittedName>
</protein>
<evidence type="ECO:0000313" key="2">
    <source>
        <dbReference type="EMBL" id="VDN38721.1"/>
    </source>
</evidence>
<keyword evidence="3" id="KW-1185">Reference proteome</keyword>
<evidence type="ECO:0000313" key="3">
    <source>
        <dbReference type="Proteomes" id="UP000271098"/>
    </source>
</evidence>
<feature type="region of interest" description="Disordered" evidence="1">
    <location>
        <begin position="1"/>
        <end position="26"/>
    </location>
</feature>
<dbReference type="AlphaFoldDB" id="A0A183EL32"/>
<gene>
    <name evidence="2" type="ORF">GPUH_LOCUS21673</name>
</gene>
<name>A0A183EL32_9BILA</name>
<dbReference type="Proteomes" id="UP000271098">
    <property type="component" value="Unassembled WGS sequence"/>
</dbReference>
<dbReference type="WBParaSite" id="GPUH_0002170001-mRNA-1">
    <property type="protein sequence ID" value="GPUH_0002170001-mRNA-1"/>
    <property type="gene ID" value="GPUH_0002170001"/>
</dbReference>
<accession>A0A183EL32</accession>
<dbReference type="EMBL" id="UYRT01093193">
    <property type="protein sequence ID" value="VDN38721.1"/>
    <property type="molecule type" value="Genomic_DNA"/>
</dbReference>
<proteinExistence type="predicted"/>
<sequence length="68" mass="7291">MPGRVSESTDQSFQHHQSRHSTESNQFGGCKFSAGAVLCSNGNGIVGDPVYRCGGQNCYQELSRHGST</sequence>
<reference evidence="4" key="1">
    <citation type="submission" date="2016-06" db="UniProtKB">
        <authorList>
            <consortium name="WormBaseParasite"/>
        </authorList>
    </citation>
    <scope>IDENTIFICATION</scope>
</reference>
<evidence type="ECO:0000313" key="4">
    <source>
        <dbReference type="WBParaSite" id="GPUH_0002170001-mRNA-1"/>
    </source>
</evidence>
<reference evidence="2 3" key="2">
    <citation type="submission" date="2018-11" db="EMBL/GenBank/DDBJ databases">
        <authorList>
            <consortium name="Pathogen Informatics"/>
        </authorList>
    </citation>
    <scope>NUCLEOTIDE SEQUENCE [LARGE SCALE GENOMIC DNA]</scope>
</reference>